<sequence>MWRLLIGLVLLSISILLFFLAYKIGWKYMLQEDRCTAKTTGRIVGYSMWRHGNSALRLPKVEYETNQGVFTMTGPEYRSVIVSSVSTPFRKQQETDYTTDIYAQSFRYHIRKNSLFSVEGNPMRELFPLGSEIDVFYDPYNPQLAYALRYANKKCVFYLLLFGGLLLLTASIIVTLLLFNAA</sequence>
<evidence type="ECO:0000313" key="2">
    <source>
        <dbReference type="EMBL" id="GAA0372146.1"/>
    </source>
</evidence>
<dbReference type="EMBL" id="BAAACW010000167">
    <property type="protein sequence ID" value="GAA0372146.1"/>
    <property type="molecule type" value="Genomic_DNA"/>
</dbReference>
<protein>
    <recommendedName>
        <fullName evidence="4">DUF3592 domain-containing protein</fullName>
    </recommendedName>
</protein>
<accession>A0ABN0XT65</accession>
<name>A0ABN0XT65_9LACT</name>
<gene>
    <name evidence="2" type="ORF">GCM10008932_24270</name>
</gene>
<evidence type="ECO:0000256" key="1">
    <source>
        <dbReference type="SAM" id="Phobius"/>
    </source>
</evidence>
<keyword evidence="1" id="KW-0812">Transmembrane</keyword>
<evidence type="ECO:0000313" key="3">
    <source>
        <dbReference type="Proteomes" id="UP001501166"/>
    </source>
</evidence>
<feature type="transmembrane region" description="Helical" evidence="1">
    <location>
        <begin position="156"/>
        <end position="179"/>
    </location>
</feature>
<evidence type="ECO:0008006" key="4">
    <source>
        <dbReference type="Google" id="ProtNLM"/>
    </source>
</evidence>
<feature type="transmembrane region" description="Helical" evidence="1">
    <location>
        <begin position="6"/>
        <end position="24"/>
    </location>
</feature>
<organism evidence="2 3">
    <name type="scientific">Alkalibacterium iburiense</name>
    <dbReference type="NCBI Taxonomy" id="290589"/>
    <lineage>
        <taxon>Bacteria</taxon>
        <taxon>Bacillati</taxon>
        <taxon>Bacillota</taxon>
        <taxon>Bacilli</taxon>
        <taxon>Lactobacillales</taxon>
        <taxon>Carnobacteriaceae</taxon>
        <taxon>Alkalibacterium</taxon>
    </lineage>
</organism>
<proteinExistence type="predicted"/>
<dbReference type="RefSeq" id="WP_343757012.1">
    <property type="nucleotide sequence ID" value="NZ_BAAACW010000167.1"/>
</dbReference>
<keyword evidence="1" id="KW-0472">Membrane</keyword>
<reference evidence="2 3" key="1">
    <citation type="journal article" date="2019" name="Int. J. Syst. Evol. Microbiol.">
        <title>The Global Catalogue of Microorganisms (GCM) 10K type strain sequencing project: providing services to taxonomists for standard genome sequencing and annotation.</title>
        <authorList>
            <consortium name="The Broad Institute Genomics Platform"/>
            <consortium name="The Broad Institute Genome Sequencing Center for Infectious Disease"/>
            <person name="Wu L."/>
            <person name="Ma J."/>
        </authorList>
    </citation>
    <scope>NUCLEOTIDE SEQUENCE [LARGE SCALE GENOMIC DNA]</scope>
    <source>
        <strain evidence="2 3">JCM 12662</strain>
    </source>
</reference>
<comment type="caution">
    <text evidence="2">The sequence shown here is derived from an EMBL/GenBank/DDBJ whole genome shotgun (WGS) entry which is preliminary data.</text>
</comment>
<keyword evidence="1" id="KW-1133">Transmembrane helix</keyword>
<dbReference type="Proteomes" id="UP001501166">
    <property type="component" value="Unassembled WGS sequence"/>
</dbReference>
<keyword evidence="3" id="KW-1185">Reference proteome</keyword>